<dbReference type="InterPro" id="IPR024571">
    <property type="entry name" value="ERAP1-like_C_dom"/>
</dbReference>
<dbReference type="PANTHER" id="PTHR11533:SF299">
    <property type="entry name" value="AMINOPEPTIDASE"/>
    <property type="match status" value="1"/>
</dbReference>
<evidence type="ECO:0000313" key="4">
    <source>
        <dbReference type="Proteomes" id="UP000095358"/>
    </source>
</evidence>
<dbReference type="GO" id="GO:0016020">
    <property type="term" value="C:membrane"/>
    <property type="evidence" value="ECO:0007669"/>
    <property type="project" value="TreeGrafter"/>
</dbReference>
<dbReference type="VEuPathDB" id="FungiDB:AWRI3580_g1032"/>
<organism evidence="3 4">
    <name type="scientific">Hanseniaspora uvarum</name>
    <name type="common">Yeast</name>
    <name type="synonym">Kloeckera apiculata</name>
    <dbReference type="NCBI Taxonomy" id="29833"/>
    <lineage>
        <taxon>Eukaryota</taxon>
        <taxon>Fungi</taxon>
        <taxon>Dikarya</taxon>
        <taxon>Ascomycota</taxon>
        <taxon>Saccharomycotina</taxon>
        <taxon>Saccharomycetes</taxon>
        <taxon>Saccharomycodales</taxon>
        <taxon>Saccharomycodaceae</taxon>
        <taxon>Hanseniaspora</taxon>
    </lineage>
</organism>
<keyword evidence="3" id="KW-0378">Hydrolase</keyword>
<keyword evidence="3" id="KW-0031">Aminopeptidase</keyword>
<reference evidence="4" key="1">
    <citation type="journal article" date="2016" name="Genome Announc.">
        <title>Genome sequences of three species of Hanseniaspora isolated from spontaneous wine fermentations.</title>
        <authorList>
            <person name="Sternes P.R."/>
            <person name="Lee D."/>
            <person name="Kutyna D.R."/>
            <person name="Borneman A.R."/>
        </authorList>
    </citation>
    <scope>NUCLEOTIDE SEQUENCE [LARGE SCALE GENOMIC DNA]</scope>
    <source>
        <strain evidence="4">AWRI3580</strain>
    </source>
</reference>
<accession>A0A1E5RYV9</accession>
<dbReference type="GO" id="GO:0042277">
    <property type="term" value="F:peptide binding"/>
    <property type="evidence" value="ECO:0007669"/>
    <property type="project" value="TreeGrafter"/>
</dbReference>
<gene>
    <name evidence="3" type="ORF">AWRI3580_g1032</name>
</gene>
<dbReference type="InterPro" id="IPR050344">
    <property type="entry name" value="Peptidase_M1_aminopeptidases"/>
</dbReference>
<dbReference type="Proteomes" id="UP000095358">
    <property type="component" value="Unassembled WGS sequence"/>
</dbReference>
<dbReference type="AlphaFoldDB" id="A0A1E5RYV9"/>
<comment type="similarity">
    <text evidence="1">Belongs to the peptidase M1 family.</text>
</comment>
<dbReference type="GO" id="GO:0006508">
    <property type="term" value="P:proteolysis"/>
    <property type="evidence" value="ECO:0007669"/>
    <property type="project" value="TreeGrafter"/>
</dbReference>
<comment type="caution">
    <text evidence="3">The sequence shown here is derived from an EMBL/GenBank/DDBJ whole genome shotgun (WGS) entry which is preliminary data.</text>
</comment>
<dbReference type="OrthoDB" id="10031169at2759"/>
<dbReference type="STRING" id="29833.A0A1E5RYV9"/>
<proteinExistence type="inferred from homology"/>
<evidence type="ECO:0000313" key="3">
    <source>
        <dbReference type="EMBL" id="OEJ91989.1"/>
    </source>
</evidence>
<keyword evidence="3" id="KW-0645">Protease</keyword>
<protein>
    <submittedName>
        <fullName evidence="3">Aminopeptidase 2, mitochondrial</fullName>
    </submittedName>
</protein>
<dbReference type="GO" id="GO:0043171">
    <property type="term" value="P:peptide catabolic process"/>
    <property type="evidence" value="ECO:0007669"/>
    <property type="project" value="TreeGrafter"/>
</dbReference>
<dbReference type="Gene3D" id="1.25.50.20">
    <property type="match status" value="1"/>
</dbReference>
<dbReference type="GO" id="GO:0070006">
    <property type="term" value="F:metalloaminopeptidase activity"/>
    <property type="evidence" value="ECO:0007669"/>
    <property type="project" value="TreeGrafter"/>
</dbReference>
<evidence type="ECO:0000256" key="1">
    <source>
        <dbReference type="ARBA" id="ARBA00010136"/>
    </source>
</evidence>
<dbReference type="EMBL" id="LPNN01000002">
    <property type="protein sequence ID" value="OEJ91989.1"/>
    <property type="molecule type" value="Genomic_DNA"/>
</dbReference>
<evidence type="ECO:0000259" key="2">
    <source>
        <dbReference type="Pfam" id="PF11838"/>
    </source>
</evidence>
<dbReference type="PANTHER" id="PTHR11533">
    <property type="entry name" value="PROTEASE M1 ZINC METALLOPROTEASE"/>
    <property type="match status" value="1"/>
</dbReference>
<dbReference type="GO" id="GO:0008270">
    <property type="term" value="F:zinc ion binding"/>
    <property type="evidence" value="ECO:0007669"/>
    <property type="project" value="TreeGrafter"/>
</dbReference>
<sequence>MIALTTSGDINVAFLIQNIKQWFTEGVESGAYWKQLMFALENIEAVFDNEDISKIFALLIEQKINDVGYEIKATDSINQKDAKTILFHHAVHYKSPEYFKIALEMFDNFINNKVDIEPLFRDTVLSAAALNGSSTNYNLLFDIYKKGNEYSVGALKALAKFDDLVLMKNTFDHINSKRIYTQDVFDILEAMSTYNPNGSKMMWEWITNSWDSITKEYPPDLKPFQHVIRSFTNGFSKQSEYLEIQQFFKDKDTKGFDMILAQSLETIKYRYEWYSRDINVLHQYLESLTNK</sequence>
<dbReference type="Pfam" id="PF11838">
    <property type="entry name" value="ERAP1_C"/>
    <property type="match status" value="1"/>
</dbReference>
<name>A0A1E5RYV9_HANUV</name>
<dbReference type="GO" id="GO:0005737">
    <property type="term" value="C:cytoplasm"/>
    <property type="evidence" value="ECO:0007669"/>
    <property type="project" value="TreeGrafter"/>
</dbReference>
<feature type="domain" description="ERAP1-like C-terminal" evidence="2">
    <location>
        <begin position="3"/>
        <end position="268"/>
    </location>
</feature>
<keyword evidence="4" id="KW-1185">Reference proteome</keyword>